<evidence type="ECO:0000313" key="3">
    <source>
        <dbReference type="Proteomes" id="UP000266841"/>
    </source>
</evidence>
<reference evidence="2 3" key="1">
    <citation type="journal article" date="2012" name="Genome Biol.">
        <title>Genome and low-iron response of an oceanic diatom adapted to chronic iron limitation.</title>
        <authorList>
            <person name="Lommer M."/>
            <person name="Specht M."/>
            <person name="Roy A.S."/>
            <person name="Kraemer L."/>
            <person name="Andreson R."/>
            <person name="Gutowska M.A."/>
            <person name="Wolf J."/>
            <person name="Bergner S.V."/>
            <person name="Schilhabel M.B."/>
            <person name="Klostermeier U.C."/>
            <person name="Beiko R.G."/>
            <person name="Rosenstiel P."/>
            <person name="Hippler M."/>
            <person name="Laroche J."/>
        </authorList>
    </citation>
    <scope>NUCLEOTIDE SEQUENCE [LARGE SCALE GENOMIC DNA]</scope>
    <source>
        <strain evidence="2 3">CCMP1005</strain>
    </source>
</reference>
<gene>
    <name evidence="2" type="ORF">THAOC_26590</name>
</gene>
<protein>
    <submittedName>
        <fullName evidence="2">Uncharacterized protein</fullName>
    </submittedName>
</protein>
<feature type="compositionally biased region" description="Basic residues" evidence="1">
    <location>
        <begin position="388"/>
        <end position="402"/>
    </location>
</feature>
<feature type="non-terminal residue" evidence="2">
    <location>
        <position position="1"/>
    </location>
</feature>
<feature type="region of interest" description="Disordered" evidence="1">
    <location>
        <begin position="375"/>
        <end position="466"/>
    </location>
</feature>
<sequence length="583" mass="63225">SLAELEAVAGAEAVDGLSVPNEKTGLPEATPPILGAVPSAFSSPADGQRANQPNQRTKDRHRGSVSDGNGGHGGFLCQDRTTGLQHNPERRGRRRRLALGTAGPPTIATVVHTQAGCGDDSMATNQSRPILLQDDRSGHDRIALLSWCLACAIITTVEPSSPAPITASDLQVQHRECLARRRLARTWYGDLDPKSEKIEDVTPFVDASTNLMPFLDTASLITTRARLGEKGQPTQGGVRAALKERHNNNPTKTFLDIVTRAEIALCFCTIDFCRKSWAHDNEIKQLPKDQQEMYKVKNQKEMTPRTKTRYTRTKSDRVGTHKIYLEPSWSEQGLDAFLGLEKNIEDFLDDRAKHDDLKSSWSTYVDETGFALHHVATKSTSPGENSSSRRKSTTTKKSRGTKLKFGSQLSGAVDESEPASERGMSVGDLSGDESSDEGVLRPKRAPLKMADSPSSTKSSNSGDSNGSLRMKWTLSELVGSASGSDLDIYDIGIVNAPSNPTRFPRVGVSKTIAHRPSPCRRTFVDAIPPRYGPSNGDRAALRAYSDLAWDKGEDRGHSSGSGRPLGAAEGLSKPKFDANPSQS</sequence>
<feature type="region of interest" description="Disordered" evidence="1">
    <location>
        <begin position="550"/>
        <end position="583"/>
    </location>
</feature>
<keyword evidence="3" id="KW-1185">Reference proteome</keyword>
<feature type="compositionally biased region" description="Low complexity" evidence="1">
    <location>
        <begin position="1"/>
        <end position="17"/>
    </location>
</feature>
<dbReference type="Proteomes" id="UP000266841">
    <property type="component" value="Unassembled WGS sequence"/>
</dbReference>
<feature type="region of interest" description="Disordered" evidence="1">
    <location>
        <begin position="1"/>
        <end position="92"/>
    </location>
</feature>
<organism evidence="2 3">
    <name type="scientific">Thalassiosira oceanica</name>
    <name type="common">Marine diatom</name>
    <dbReference type="NCBI Taxonomy" id="159749"/>
    <lineage>
        <taxon>Eukaryota</taxon>
        <taxon>Sar</taxon>
        <taxon>Stramenopiles</taxon>
        <taxon>Ochrophyta</taxon>
        <taxon>Bacillariophyta</taxon>
        <taxon>Coscinodiscophyceae</taxon>
        <taxon>Thalassiosirophycidae</taxon>
        <taxon>Thalassiosirales</taxon>
        <taxon>Thalassiosiraceae</taxon>
        <taxon>Thalassiosira</taxon>
    </lineage>
</organism>
<accession>K0RJL0</accession>
<name>K0RJL0_THAOC</name>
<evidence type="ECO:0000313" key="2">
    <source>
        <dbReference type="EMBL" id="EJK53888.1"/>
    </source>
</evidence>
<feature type="compositionally biased region" description="Low complexity" evidence="1">
    <location>
        <begin position="451"/>
        <end position="466"/>
    </location>
</feature>
<proteinExistence type="predicted"/>
<dbReference type="AlphaFoldDB" id="K0RJL0"/>
<evidence type="ECO:0000256" key="1">
    <source>
        <dbReference type="SAM" id="MobiDB-lite"/>
    </source>
</evidence>
<comment type="caution">
    <text evidence="2">The sequence shown here is derived from an EMBL/GenBank/DDBJ whole genome shotgun (WGS) entry which is preliminary data.</text>
</comment>
<dbReference type="EMBL" id="AGNL01036810">
    <property type="protein sequence ID" value="EJK53888.1"/>
    <property type="molecule type" value="Genomic_DNA"/>
</dbReference>